<accession>A0AC35F4F6</accession>
<dbReference type="WBParaSite" id="PS1159_v2.g13821.t2">
    <property type="protein sequence ID" value="PS1159_v2.g13821.t2"/>
    <property type="gene ID" value="PS1159_v2.g13821"/>
</dbReference>
<organism evidence="1 2">
    <name type="scientific">Panagrolaimus sp. PS1159</name>
    <dbReference type="NCBI Taxonomy" id="55785"/>
    <lineage>
        <taxon>Eukaryota</taxon>
        <taxon>Metazoa</taxon>
        <taxon>Ecdysozoa</taxon>
        <taxon>Nematoda</taxon>
        <taxon>Chromadorea</taxon>
        <taxon>Rhabditida</taxon>
        <taxon>Tylenchina</taxon>
        <taxon>Panagrolaimomorpha</taxon>
        <taxon>Panagrolaimoidea</taxon>
        <taxon>Panagrolaimidae</taxon>
        <taxon>Panagrolaimus</taxon>
    </lineage>
</organism>
<proteinExistence type="predicted"/>
<protein>
    <submittedName>
        <fullName evidence="2">RNase H type-1 domain-containing protein</fullName>
    </submittedName>
</protein>
<reference evidence="2" key="1">
    <citation type="submission" date="2022-11" db="UniProtKB">
        <authorList>
            <consortium name="WormBaseParasite"/>
        </authorList>
    </citation>
    <scope>IDENTIFICATION</scope>
</reference>
<name>A0AC35F4F6_9BILA</name>
<evidence type="ECO:0000313" key="1">
    <source>
        <dbReference type="Proteomes" id="UP000887580"/>
    </source>
</evidence>
<dbReference type="Proteomes" id="UP000887580">
    <property type="component" value="Unplaced"/>
</dbReference>
<sequence length="560" mass="63746">MKRTLQNFGRIIISQNVGSSLKFSPFLPQPLPASIRPLDRTFHSSIVFNRRNSDDNNAKIIDAADWHNVQQVSVVNMSSKNGQPGCYGIFWGEDDPMNIIQKCSPTRSNVFFSDGGDVKNKDELKDLDTMLSQINARFEKIQSPFEVFQKLKNVSYSDVNLEAFAADSDIYDPTSTEKTIFVHSAYIEKSTAVNGQPFKIAAYGVRFKGNESLDIKDRMGKFPSHLRAQMYGILKALEVAKMDGLKNVQIVCDSPIFLKYYKKGWKKNDGGNVANHPLYIEILKLADELNVSLYIKDRMGKFPSHLRAQMYGILKALEVAKMDGLKNVQIVCDSPIFLKYYKKGWKKNDGGNVANHPLYIEILKLADELNASFRSQAGNQSDDKNDQTGVFIKNFYAKYTEELASTAEEWKDVPKIHAVKCKLNPDSKKYGYSIFDQSSDNDGTCYSDKSYIVAGILKLLIPLLQKKIQEGTTRLVLRTDVHPLPLFLKYHVKKWESKGYNTAQGTPVRYADLYKEFSKLMEKIDLRIEYFKDPEEELDSKALDYCKEQVEKSENSRAID</sequence>
<evidence type="ECO:0000313" key="2">
    <source>
        <dbReference type="WBParaSite" id="PS1159_v2.g13821.t2"/>
    </source>
</evidence>